<dbReference type="Pfam" id="PF01172">
    <property type="entry name" value="SBDS_N"/>
    <property type="match status" value="1"/>
</dbReference>
<evidence type="ECO:0000256" key="7">
    <source>
        <dbReference type="ARBA" id="ARBA00049708"/>
    </source>
</evidence>
<dbReference type="Gene3D" id="1.10.10.900">
    <property type="entry name" value="SBDS protein C-terminal domain, subdomain 1"/>
    <property type="match status" value="1"/>
</dbReference>
<feature type="domain" description="Ribosome maturation protein SDO1/SBDS central" evidence="10">
    <location>
        <begin position="111"/>
        <end position="172"/>
    </location>
</feature>
<evidence type="ECO:0000313" key="13">
    <source>
        <dbReference type="Proteomes" id="UP000094385"/>
    </source>
</evidence>
<dbReference type="Pfam" id="PF20268">
    <property type="entry name" value="SBDS_C"/>
    <property type="match status" value="1"/>
</dbReference>
<dbReference type="Gene3D" id="3.30.1250.10">
    <property type="entry name" value="Ribosome maturation protein SBDS, N-terminal domain"/>
    <property type="match status" value="1"/>
</dbReference>
<dbReference type="GO" id="GO:0005085">
    <property type="term" value="F:guanyl-nucleotide exchange factor activity"/>
    <property type="evidence" value="ECO:0007669"/>
    <property type="project" value="EnsemblFungi"/>
</dbReference>
<comment type="subcellular location">
    <subcellularLocation>
        <location evidence="2">Cytoplasm</location>
    </subcellularLocation>
    <subcellularLocation>
        <location evidence="1">Nucleus</location>
    </subcellularLocation>
</comment>
<evidence type="ECO:0000256" key="1">
    <source>
        <dbReference type="ARBA" id="ARBA00004123"/>
    </source>
</evidence>
<dbReference type="InterPro" id="IPR046928">
    <property type="entry name" value="SDO1/SBDS_C"/>
</dbReference>
<dbReference type="PANTHER" id="PTHR10927">
    <property type="entry name" value="RIBOSOME MATURATION PROTEIN SBDS"/>
    <property type="match status" value="1"/>
</dbReference>
<dbReference type="GO" id="GO:0070180">
    <property type="term" value="F:large ribosomal subunit rRNA binding"/>
    <property type="evidence" value="ECO:0007669"/>
    <property type="project" value="EnsemblFungi"/>
</dbReference>
<dbReference type="GO" id="GO:1990932">
    <property type="term" value="F:5.8S rRNA binding"/>
    <property type="evidence" value="ECO:0007669"/>
    <property type="project" value="EnsemblFungi"/>
</dbReference>
<dbReference type="Pfam" id="PF09377">
    <property type="entry name" value="SBDS_domain_II"/>
    <property type="match status" value="1"/>
</dbReference>
<protein>
    <recommendedName>
        <fullName evidence="8">Ribosome maturation protein SDO1</fullName>
    </recommendedName>
</protein>
<reference evidence="12 13" key="1">
    <citation type="journal article" date="2016" name="Proc. Natl. Acad. Sci. U.S.A.">
        <title>Comparative genomics of biotechnologically important yeasts.</title>
        <authorList>
            <person name="Riley R."/>
            <person name="Haridas S."/>
            <person name="Wolfe K.H."/>
            <person name="Lopes M.R."/>
            <person name="Hittinger C.T."/>
            <person name="Goeker M."/>
            <person name="Salamov A.A."/>
            <person name="Wisecaver J.H."/>
            <person name="Long T.M."/>
            <person name="Calvey C.H."/>
            <person name="Aerts A.L."/>
            <person name="Barry K.W."/>
            <person name="Choi C."/>
            <person name="Clum A."/>
            <person name="Coughlan A.Y."/>
            <person name="Deshpande S."/>
            <person name="Douglass A.P."/>
            <person name="Hanson S.J."/>
            <person name="Klenk H.-P."/>
            <person name="LaButti K.M."/>
            <person name="Lapidus A."/>
            <person name="Lindquist E.A."/>
            <person name="Lipzen A.M."/>
            <person name="Meier-Kolthoff J.P."/>
            <person name="Ohm R.A."/>
            <person name="Otillar R.P."/>
            <person name="Pangilinan J.L."/>
            <person name="Peng Y."/>
            <person name="Rokas A."/>
            <person name="Rosa C.A."/>
            <person name="Scheuner C."/>
            <person name="Sibirny A.A."/>
            <person name="Slot J.C."/>
            <person name="Stielow J.B."/>
            <person name="Sun H."/>
            <person name="Kurtzman C.P."/>
            <person name="Blackwell M."/>
            <person name="Grigoriev I.V."/>
            <person name="Jeffries T.W."/>
        </authorList>
    </citation>
    <scope>NUCLEOTIDE SEQUENCE [LARGE SCALE GENOMIC DNA]</scope>
    <source>
        <strain evidence="12 13">NRRL Y-11557</strain>
    </source>
</reference>
<comment type="similarity">
    <text evidence="3">Belongs to the SDO1/SBDS family.</text>
</comment>
<dbReference type="Gene3D" id="3.30.70.240">
    <property type="match status" value="1"/>
</dbReference>
<dbReference type="InterPro" id="IPR018978">
    <property type="entry name" value="SDO1/SBDS_central"/>
</dbReference>
<dbReference type="InterPro" id="IPR039100">
    <property type="entry name" value="Sdo1/SBDS-like"/>
</dbReference>
<evidence type="ECO:0000256" key="6">
    <source>
        <dbReference type="ARBA" id="ARBA00023242"/>
    </source>
</evidence>
<dbReference type="PANTHER" id="PTHR10927:SF1">
    <property type="entry name" value="RIBOSOME MATURATION PROTEIN SBDS"/>
    <property type="match status" value="1"/>
</dbReference>
<dbReference type="STRING" id="675824.A0A1E3Q684"/>
<dbReference type="InterPro" id="IPR002140">
    <property type="entry name" value="Sdo1/SBDS"/>
</dbReference>
<feature type="domain" description="Ribosome maturation protein SDO1/SBDS N-terminal" evidence="9">
    <location>
        <begin position="14"/>
        <end position="100"/>
    </location>
</feature>
<keyword evidence="5" id="KW-0690">Ribosome biogenesis</keyword>
<dbReference type="OrthoDB" id="10253092at2759"/>
<dbReference type="Proteomes" id="UP000094385">
    <property type="component" value="Unassembled WGS sequence"/>
</dbReference>
<name>A0A1E3Q684_LIPST</name>
<dbReference type="GO" id="GO:0042134">
    <property type="term" value="F:rRNA primary transcript binding"/>
    <property type="evidence" value="ECO:0007669"/>
    <property type="project" value="EnsemblFungi"/>
</dbReference>
<dbReference type="SUPFAM" id="SSF89895">
    <property type="entry name" value="FYSH domain"/>
    <property type="match status" value="1"/>
</dbReference>
<dbReference type="SUPFAM" id="SSF109728">
    <property type="entry name" value="Hypothetical protein AF0491, middle domain"/>
    <property type="match status" value="1"/>
</dbReference>
<dbReference type="FunFam" id="3.30.1250.10:FF:000001">
    <property type="entry name" value="SBDS, ribosome maturation factor"/>
    <property type="match status" value="1"/>
</dbReference>
<dbReference type="InterPro" id="IPR036786">
    <property type="entry name" value="Ribosome_mat_SBDS_N_sf"/>
</dbReference>
<dbReference type="EMBL" id="KV454294">
    <property type="protein sequence ID" value="ODQ73209.1"/>
    <property type="molecule type" value="Genomic_DNA"/>
</dbReference>
<dbReference type="PROSITE" id="PS01267">
    <property type="entry name" value="UPF0023"/>
    <property type="match status" value="1"/>
</dbReference>
<evidence type="ECO:0000259" key="10">
    <source>
        <dbReference type="Pfam" id="PF09377"/>
    </source>
</evidence>
<evidence type="ECO:0000313" key="12">
    <source>
        <dbReference type="EMBL" id="ODQ73209.1"/>
    </source>
</evidence>
<dbReference type="InterPro" id="IPR037188">
    <property type="entry name" value="Sdo1/SBDS_central_sf"/>
</dbReference>
<dbReference type="AlphaFoldDB" id="A0A1E3Q684"/>
<evidence type="ECO:0000256" key="2">
    <source>
        <dbReference type="ARBA" id="ARBA00004496"/>
    </source>
</evidence>
<gene>
    <name evidence="12" type="ORF">LIPSTDRAFT_71571</name>
</gene>
<evidence type="ECO:0000259" key="9">
    <source>
        <dbReference type="Pfam" id="PF01172"/>
    </source>
</evidence>
<dbReference type="GO" id="GO:0070181">
    <property type="term" value="F:small ribosomal subunit rRNA binding"/>
    <property type="evidence" value="ECO:0007669"/>
    <property type="project" value="EnsemblFungi"/>
</dbReference>
<dbReference type="GO" id="GO:0005634">
    <property type="term" value="C:nucleus"/>
    <property type="evidence" value="ECO:0007669"/>
    <property type="project" value="UniProtKB-SubCell"/>
</dbReference>
<evidence type="ECO:0000256" key="5">
    <source>
        <dbReference type="ARBA" id="ARBA00022517"/>
    </source>
</evidence>
<dbReference type="GO" id="GO:0042256">
    <property type="term" value="P:cytosolic ribosome assembly"/>
    <property type="evidence" value="ECO:0007669"/>
    <property type="project" value="EnsemblFungi"/>
</dbReference>
<accession>A0A1E3Q684</accession>
<comment type="subunit">
    <text evidence="7">Associates with the 60S ribosomal subunit.</text>
</comment>
<keyword evidence="4" id="KW-0963">Cytoplasm</keyword>
<sequence length="251" mass="28286">MPIQQPSNQIKLTNVSLVRMRKGKRRFELACYQNKVQDWRSGVETDLDEVLQIPNVFLNVSKGQVAPNEDLKASFGTTDTDKIILEILKKGELQVGEKERHAKLQQQHATVIDLVASKCVNPSTKRPYPTTIIEKALAELGINITANKSPKAQALDAIKQLVAKQIIPIARARMRIRVLGNAKEAKKYRDTVVALIEEIEDENWSQEWDCVGFIEPGKYREIGDLLRNESKGRANLEVLDMAVIQEGEEAM</sequence>
<proteinExistence type="inferred from homology"/>
<evidence type="ECO:0000256" key="3">
    <source>
        <dbReference type="ARBA" id="ARBA00007433"/>
    </source>
</evidence>
<keyword evidence="13" id="KW-1185">Reference proteome</keyword>
<evidence type="ECO:0000256" key="8">
    <source>
        <dbReference type="ARBA" id="ARBA00071414"/>
    </source>
</evidence>
<organism evidence="12 13">
    <name type="scientific">Lipomyces starkeyi NRRL Y-11557</name>
    <dbReference type="NCBI Taxonomy" id="675824"/>
    <lineage>
        <taxon>Eukaryota</taxon>
        <taxon>Fungi</taxon>
        <taxon>Dikarya</taxon>
        <taxon>Ascomycota</taxon>
        <taxon>Saccharomycotina</taxon>
        <taxon>Lipomycetes</taxon>
        <taxon>Lipomycetales</taxon>
        <taxon>Lipomycetaceae</taxon>
        <taxon>Lipomyces</taxon>
    </lineage>
</organism>
<dbReference type="InterPro" id="IPR019783">
    <property type="entry name" value="SDO1/SBDS_N"/>
</dbReference>
<evidence type="ECO:0000256" key="4">
    <source>
        <dbReference type="ARBA" id="ARBA00022490"/>
    </source>
</evidence>
<keyword evidence="6" id="KW-0539">Nucleus</keyword>
<feature type="domain" description="Ribosome maturation protein SDO1/SBDS C-terminal" evidence="11">
    <location>
        <begin position="174"/>
        <end position="241"/>
    </location>
</feature>
<dbReference type="GO" id="GO:0005737">
    <property type="term" value="C:cytoplasm"/>
    <property type="evidence" value="ECO:0007669"/>
    <property type="project" value="UniProtKB-SubCell"/>
</dbReference>
<dbReference type="InterPro" id="IPR018023">
    <property type="entry name" value="Ribosome_mat_SBDS_CS"/>
</dbReference>
<evidence type="ECO:0000259" key="11">
    <source>
        <dbReference type="Pfam" id="PF20268"/>
    </source>
</evidence>
<dbReference type="NCBIfam" id="TIGR00291">
    <property type="entry name" value="RNA_SBDS"/>
    <property type="match status" value="1"/>
</dbReference>